<dbReference type="FunFam" id="3.30.450.20:FF:000025">
    <property type="entry name" value="Neuronal PAS domain protein 3 isoform 1"/>
    <property type="match status" value="1"/>
</dbReference>
<evidence type="ECO:0000256" key="5">
    <source>
        <dbReference type="ARBA" id="ARBA00023163"/>
    </source>
</evidence>
<dbReference type="OMA" id="ARKANGC"/>
<keyword evidence="6" id="KW-0539">Nucleus</keyword>
<evidence type="ECO:0000256" key="2">
    <source>
        <dbReference type="ARBA" id="ARBA00022737"/>
    </source>
</evidence>
<feature type="region of interest" description="Disordered" evidence="7">
    <location>
        <begin position="449"/>
        <end position="518"/>
    </location>
</feature>
<dbReference type="GO" id="GO:0000977">
    <property type="term" value="F:RNA polymerase II transcription regulatory region sequence-specific DNA binding"/>
    <property type="evidence" value="ECO:0007669"/>
    <property type="project" value="TreeGrafter"/>
</dbReference>
<name>A0A8D2INR6_VARKO</name>
<dbReference type="SMART" id="SM00091">
    <property type="entry name" value="PAS"/>
    <property type="match status" value="2"/>
</dbReference>
<dbReference type="SMART" id="SM00353">
    <property type="entry name" value="HLH"/>
    <property type="match status" value="1"/>
</dbReference>
<organism evidence="10 11">
    <name type="scientific">Varanus komodoensis</name>
    <name type="common">Komodo dragon</name>
    <dbReference type="NCBI Taxonomy" id="61221"/>
    <lineage>
        <taxon>Eukaryota</taxon>
        <taxon>Metazoa</taxon>
        <taxon>Chordata</taxon>
        <taxon>Craniata</taxon>
        <taxon>Vertebrata</taxon>
        <taxon>Euteleostomi</taxon>
        <taxon>Lepidosauria</taxon>
        <taxon>Squamata</taxon>
        <taxon>Bifurcata</taxon>
        <taxon>Unidentata</taxon>
        <taxon>Episquamata</taxon>
        <taxon>Toxicofera</taxon>
        <taxon>Anguimorpha</taxon>
        <taxon>Paleoanguimorpha</taxon>
        <taxon>Varanoidea</taxon>
        <taxon>Varanidae</taxon>
        <taxon>Varanus</taxon>
    </lineage>
</organism>
<feature type="domain" description="BHLH" evidence="9">
    <location>
        <begin position="11"/>
        <end position="64"/>
    </location>
</feature>
<evidence type="ECO:0000256" key="3">
    <source>
        <dbReference type="ARBA" id="ARBA00023015"/>
    </source>
</evidence>
<keyword evidence="11" id="KW-1185">Reference proteome</keyword>
<dbReference type="InterPro" id="IPR035965">
    <property type="entry name" value="PAS-like_dom_sf"/>
</dbReference>
<feature type="region of interest" description="Disordered" evidence="7">
    <location>
        <begin position="626"/>
        <end position="673"/>
    </location>
</feature>
<dbReference type="PANTHER" id="PTHR23043">
    <property type="entry name" value="HYPOXIA-INDUCIBLE FACTOR 1 ALPHA"/>
    <property type="match status" value="1"/>
</dbReference>
<dbReference type="InterPro" id="IPR036638">
    <property type="entry name" value="HLH_DNA-bd_sf"/>
</dbReference>
<dbReference type="Gene3D" id="4.10.280.10">
    <property type="entry name" value="Helix-loop-helix DNA-binding domain"/>
    <property type="match status" value="1"/>
</dbReference>
<sequence>MLPPPRSLQALRKEKSRNAARSRRGKENFEFYELAKMLPLPGAITSQLDKASIVRLTISYLKMRDFASHGDPPWGLRADGPSLAGKGGCSCGPGGRVGGTSGRRSASALLTELFEQHLGGHILQSLDGFVFALNQEGKFLYISETVSIYLGLSQVELTGSSIFDYVHPGDHPEVAEQLGLKAPSDPAPHGRQKAPGLAAAASSGHPAGPRPAESDALERSFFIRLKSTLTKRGLHVKTSGYKVIHVTGRLRPRLPSFSHAHSVLGRAMGLVALAHTLPPSTLSEVRIECHMFVFRVNMDLQIMYCESRISDYMDLCPSELVGKSCYRFIHGEDVEGIRQSHLDLLNKGQVVTQYYRWLQKGGGFVWVQSCATISVNVKNPSEKNMVWVNYILSKPEYKNTALDVFQLPGKPTSLTDESGFAKDSSPVLYSPGKPGALAEGYARSVVEARPRCHGADTDSSGPEMSYRDEEASEGAGGSDMDAPPSKRIKLEFQPESPPGEAKGASLPTSEESDSGSEAELGLLPQHRAPLAQKLNGCKSGGQRGAGLGRPCTSEFTSVIQTQKSTALKASTGLSIKSEQAPGPRGVPWTCPAAAHKGGPYPGSKALSLEKAAPRPAPPHLYVTIPDSVLTPPEMDGGAAKGPFRTSPRAGPAAPSSAETLSPPLSGSPCEERAASTPFTPLVYPAEMEVLQRFHAGNVVVPLVHQLGNPHAGTAGSPGLFATSTIRYAPADVSLAMQGGVLPPSHPVSLMDLGGAEAKASRELMYQHLQRLNMVAPFGNSAGLAQLSGGAFATTDSLFSTLPFSLAGGGAHGPPALEHTED</sequence>
<dbReference type="GO" id="GO:0005634">
    <property type="term" value="C:nucleus"/>
    <property type="evidence" value="ECO:0007669"/>
    <property type="project" value="UniProtKB-SubCell"/>
</dbReference>
<dbReference type="Pfam" id="PF08447">
    <property type="entry name" value="PAS_3"/>
    <property type="match status" value="1"/>
</dbReference>
<dbReference type="InterPro" id="IPR000014">
    <property type="entry name" value="PAS"/>
</dbReference>
<dbReference type="PROSITE" id="PS50888">
    <property type="entry name" value="BHLH"/>
    <property type="match status" value="1"/>
</dbReference>
<accession>A0A8D2INR6</accession>
<dbReference type="FunFam" id="3.30.450.20:FF:000021">
    <property type="entry name" value="Neuronal PAS domain-containing protein 3"/>
    <property type="match status" value="1"/>
</dbReference>
<dbReference type="GO" id="GO:0046983">
    <property type="term" value="F:protein dimerization activity"/>
    <property type="evidence" value="ECO:0007669"/>
    <property type="project" value="InterPro"/>
</dbReference>
<dbReference type="CDD" id="cd19731">
    <property type="entry name" value="bHLH-PAS_NPAS1_PASD5"/>
    <property type="match status" value="1"/>
</dbReference>
<evidence type="ECO:0000256" key="4">
    <source>
        <dbReference type="ARBA" id="ARBA00023125"/>
    </source>
</evidence>
<dbReference type="InterPro" id="IPR013655">
    <property type="entry name" value="PAS_fold_3"/>
</dbReference>
<keyword evidence="4" id="KW-0238">DNA-binding</keyword>
<keyword evidence="3" id="KW-0805">Transcription regulation</keyword>
<dbReference type="Pfam" id="PF23171">
    <property type="entry name" value="bHLH_HIF1A"/>
    <property type="match status" value="1"/>
</dbReference>
<dbReference type="Proteomes" id="UP000694545">
    <property type="component" value="Unplaced"/>
</dbReference>
<feature type="region of interest" description="Disordered" evidence="7">
    <location>
        <begin position="1"/>
        <end position="23"/>
    </location>
</feature>
<evidence type="ECO:0000256" key="7">
    <source>
        <dbReference type="SAM" id="MobiDB-lite"/>
    </source>
</evidence>
<keyword evidence="2" id="KW-0677">Repeat</keyword>
<comment type="subcellular location">
    <subcellularLocation>
        <location evidence="1">Nucleus</location>
    </subcellularLocation>
</comment>
<dbReference type="InterPro" id="IPR013767">
    <property type="entry name" value="PAS_fold"/>
</dbReference>
<dbReference type="GO" id="GO:0000981">
    <property type="term" value="F:DNA-binding transcription factor activity, RNA polymerase II-specific"/>
    <property type="evidence" value="ECO:0007669"/>
    <property type="project" value="TreeGrafter"/>
</dbReference>
<reference evidence="10" key="1">
    <citation type="submission" date="2025-08" db="UniProtKB">
        <authorList>
            <consortium name="Ensembl"/>
        </authorList>
    </citation>
    <scope>IDENTIFICATION</scope>
</reference>
<protein>
    <recommendedName>
        <fullName evidence="12">Neuronal PAS domain-containing protein 1</fullName>
    </recommendedName>
</protein>
<feature type="region of interest" description="Disordered" evidence="7">
    <location>
        <begin position="181"/>
        <end position="214"/>
    </location>
</feature>
<dbReference type="SUPFAM" id="SSF55785">
    <property type="entry name" value="PYP-like sensor domain (PAS domain)"/>
    <property type="match status" value="2"/>
</dbReference>
<feature type="domain" description="PAS" evidence="8">
    <location>
        <begin position="121"/>
        <end position="178"/>
    </location>
</feature>
<reference evidence="10" key="2">
    <citation type="submission" date="2025-09" db="UniProtKB">
        <authorList>
            <consortium name="Ensembl"/>
        </authorList>
    </citation>
    <scope>IDENTIFICATION</scope>
</reference>
<evidence type="ECO:0000256" key="6">
    <source>
        <dbReference type="ARBA" id="ARBA00023242"/>
    </source>
</evidence>
<dbReference type="Pfam" id="PF00989">
    <property type="entry name" value="PAS"/>
    <property type="match status" value="1"/>
</dbReference>
<keyword evidence="5" id="KW-0804">Transcription</keyword>
<dbReference type="SUPFAM" id="SSF47459">
    <property type="entry name" value="HLH, helix-loop-helix DNA-binding domain"/>
    <property type="match status" value="1"/>
</dbReference>
<evidence type="ECO:0000259" key="9">
    <source>
        <dbReference type="PROSITE" id="PS50888"/>
    </source>
</evidence>
<feature type="compositionally biased region" description="Low complexity" evidence="7">
    <location>
        <begin position="194"/>
        <end position="211"/>
    </location>
</feature>
<dbReference type="AlphaFoldDB" id="A0A8D2INR6"/>
<dbReference type="FunFam" id="4.10.280.10:FF:000007">
    <property type="entry name" value="single-minded homolog 1 isoform X1"/>
    <property type="match status" value="1"/>
</dbReference>
<proteinExistence type="predicted"/>
<dbReference type="Gene3D" id="3.30.450.20">
    <property type="entry name" value="PAS domain"/>
    <property type="match status" value="2"/>
</dbReference>
<evidence type="ECO:0000313" key="11">
    <source>
        <dbReference type="Proteomes" id="UP000694545"/>
    </source>
</evidence>
<dbReference type="InterPro" id="IPR011598">
    <property type="entry name" value="bHLH_dom"/>
</dbReference>
<evidence type="ECO:0000313" key="10">
    <source>
        <dbReference type="Ensembl" id="ENSVKKP00000000134.1"/>
    </source>
</evidence>
<feature type="compositionally biased region" description="Low complexity" evidence="7">
    <location>
        <begin position="646"/>
        <end position="657"/>
    </location>
</feature>
<evidence type="ECO:0008006" key="12">
    <source>
        <dbReference type="Google" id="ProtNLM"/>
    </source>
</evidence>
<evidence type="ECO:0000256" key="1">
    <source>
        <dbReference type="ARBA" id="ARBA00004123"/>
    </source>
</evidence>
<evidence type="ECO:0000259" key="8">
    <source>
        <dbReference type="PROSITE" id="PS50112"/>
    </source>
</evidence>
<dbReference type="PROSITE" id="PS50112">
    <property type="entry name" value="PAS"/>
    <property type="match status" value="2"/>
</dbReference>
<dbReference type="CDD" id="cd00130">
    <property type="entry name" value="PAS"/>
    <property type="match status" value="2"/>
</dbReference>
<dbReference type="PANTHER" id="PTHR23043:SF25">
    <property type="entry name" value="NEURONAL PAS DOMAIN-CONTAINING PROTEIN 1"/>
    <property type="match status" value="1"/>
</dbReference>
<feature type="domain" description="PAS" evidence="8">
    <location>
        <begin position="293"/>
        <end position="348"/>
    </location>
</feature>
<dbReference type="Ensembl" id="ENSVKKT00000000138.1">
    <property type="protein sequence ID" value="ENSVKKP00000000134.1"/>
    <property type="gene ID" value="ENSVKKG00000000086.1"/>
</dbReference>